<dbReference type="InterPro" id="IPR003439">
    <property type="entry name" value="ABC_transporter-like_ATP-bd"/>
</dbReference>
<keyword evidence="3 7" id="KW-0067">ATP-binding</keyword>
<evidence type="ECO:0000313" key="8">
    <source>
        <dbReference type="Proteomes" id="UP001227162"/>
    </source>
</evidence>
<comment type="caution">
    <text evidence="7">The sequence shown here is derived from an EMBL/GenBank/DDBJ whole genome shotgun (WGS) entry which is preliminary data.</text>
</comment>
<dbReference type="Gene3D" id="3.40.50.300">
    <property type="entry name" value="P-loop containing nucleotide triphosphate hydrolases"/>
    <property type="match status" value="1"/>
</dbReference>
<accession>A0AAJ1X6W2</accession>
<gene>
    <name evidence="7" type="ORF">NOI20_15970</name>
</gene>
<evidence type="ECO:0000256" key="4">
    <source>
        <dbReference type="ARBA" id="ARBA00022967"/>
    </source>
</evidence>
<dbReference type="Pfam" id="PF00005">
    <property type="entry name" value="ABC_tran"/>
    <property type="match status" value="1"/>
</dbReference>
<feature type="domain" description="ABC transporter" evidence="6">
    <location>
        <begin position="4"/>
        <end position="232"/>
    </location>
</feature>
<dbReference type="PANTHER" id="PTHR42794:SF1">
    <property type="entry name" value="HEMIN IMPORT ATP-BINDING PROTEIN HMUV"/>
    <property type="match status" value="1"/>
</dbReference>
<reference evidence="7" key="1">
    <citation type="submission" date="2022-07" db="EMBL/GenBank/DDBJ databases">
        <authorList>
            <person name="Otstavnykh N."/>
            <person name="Isaeva M."/>
            <person name="Bystritskaya E."/>
        </authorList>
    </citation>
    <scope>NUCLEOTIDE SEQUENCE</scope>
    <source>
        <strain evidence="7">10Alg 79</strain>
    </source>
</reference>
<evidence type="ECO:0000256" key="5">
    <source>
        <dbReference type="ARBA" id="ARBA00037066"/>
    </source>
</evidence>
<evidence type="ECO:0000256" key="2">
    <source>
        <dbReference type="ARBA" id="ARBA00022741"/>
    </source>
</evidence>
<sequence>MTLLNLSDLSVTLRVRPVLSHITLDVRPGELIGLIGANGAGKTTLMRAALGLVPFTGRASLAEMTPGERGRHAAWMPQTREIAWPVSVEALVGLGRVPHEGRASADEDRAAVDHALSTLGLEPFRHRTATRLSGGEQARVLLARALAQETPLLMADEPIAGLDPAHQIGTMKSLAALARDGERGVIVSLHDLGLAARYCTRLVVLHQGRIAADGPAGEVLSPALIREVFGIDAFYEDTPRGPVFQPLDILGPGPDS</sequence>
<reference evidence="7" key="2">
    <citation type="submission" date="2023-04" db="EMBL/GenBank/DDBJ databases">
        <title>'Rhodoalgimonas zhirmunskyi' gen. nov., isolated from a red alga.</title>
        <authorList>
            <person name="Nedashkovskaya O.I."/>
            <person name="Otstavnykh N.Y."/>
            <person name="Bystritskaya E.P."/>
            <person name="Balabanova L.A."/>
            <person name="Isaeva M.P."/>
        </authorList>
    </citation>
    <scope>NUCLEOTIDE SEQUENCE</scope>
    <source>
        <strain evidence="7">10Alg 79</strain>
    </source>
</reference>
<dbReference type="InterPro" id="IPR017871">
    <property type="entry name" value="ABC_transporter-like_CS"/>
</dbReference>
<dbReference type="SMART" id="SM00382">
    <property type="entry name" value="AAA"/>
    <property type="match status" value="1"/>
</dbReference>
<evidence type="ECO:0000256" key="1">
    <source>
        <dbReference type="ARBA" id="ARBA00022448"/>
    </source>
</evidence>
<dbReference type="SUPFAM" id="SSF52540">
    <property type="entry name" value="P-loop containing nucleoside triphosphate hydrolases"/>
    <property type="match status" value="1"/>
</dbReference>
<dbReference type="PROSITE" id="PS00211">
    <property type="entry name" value="ABC_TRANSPORTER_1"/>
    <property type="match status" value="1"/>
</dbReference>
<proteinExistence type="predicted"/>
<dbReference type="AlphaFoldDB" id="A0AAJ1X6W2"/>
<dbReference type="PANTHER" id="PTHR42794">
    <property type="entry name" value="HEMIN IMPORT ATP-BINDING PROTEIN HMUV"/>
    <property type="match status" value="1"/>
</dbReference>
<dbReference type="EMBL" id="JANFFA010000005">
    <property type="protein sequence ID" value="MDQ2095614.1"/>
    <property type="molecule type" value="Genomic_DNA"/>
</dbReference>
<name>A0AAJ1X6W2_9RHOB</name>
<evidence type="ECO:0000313" key="7">
    <source>
        <dbReference type="EMBL" id="MDQ2095614.1"/>
    </source>
</evidence>
<keyword evidence="4" id="KW-1278">Translocase</keyword>
<dbReference type="Proteomes" id="UP001227162">
    <property type="component" value="Unassembled WGS sequence"/>
</dbReference>
<dbReference type="RefSeq" id="WP_317627236.1">
    <property type="nucleotide sequence ID" value="NZ_JANFFA010000005.1"/>
</dbReference>
<organism evidence="7 8">
    <name type="scientific">Rhodalgimonas zhirmunskyi</name>
    <dbReference type="NCBI Taxonomy" id="2964767"/>
    <lineage>
        <taxon>Bacteria</taxon>
        <taxon>Pseudomonadati</taxon>
        <taxon>Pseudomonadota</taxon>
        <taxon>Alphaproteobacteria</taxon>
        <taxon>Rhodobacterales</taxon>
        <taxon>Roseobacteraceae</taxon>
        <taxon>Rhodalgimonas</taxon>
    </lineage>
</organism>
<dbReference type="GO" id="GO:0005524">
    <property type="term" value="F:ATP binding"/>
    <property type="evidence" value="ECO:0007669"/>
    <property type="project" value="UniProtKB-KW"/>
</dbReference>
<dbReference type="InterPro" id="IPR003593">
    <property type="entry name" value="AAA+_ATPase"/>
</dbReference>
<keyword evidence="1" id="KW-0813">Transport</keyword>
<dbReference type="GO" id="GO:0016887">
    <property type="term" value="F:ATP hydrolysis activity"/>
    <property type="evidence" value="ECO:0007669"/>
    <property type="project" value="InterPro"/>
</dbReference>
<protein>
    <submittedName>
        <fullName evidence="7">ABC transporter ATP-binding protein</fullName>
    </submittedName>
</protein>
<evidence type="ECO:0000259" key="6">
    <source>
        <dbReference type="PROSITE" id="PS50893"/>
    </source>
</evidence>
<dbReference type="PROSITE" id="PS50893">
    <property type="entry name" value="ABC_TRANSPORTER_2"/>
    <property type="match status" value="1"/>
</dbReference>
<comment type="function">
    <text evidence="5">Part of the ABC transporter complex HmuTUV involved in hemin import. Responsible for energy coupling to the transport system.</text>
</comment>
<keyword evidence="8" id="KW-1185">Reference proteome</keyword>
<evidence type="ECO:0000256" key="3">
    <source>
        <dbReference type="ARBA" id="ARBA00022840"/>
    </source>
</evidence>
<dbReference type="InterPro" id="IPR027417">
    <property type="entry name" value="P-loop_NTPase"/>
</dbReference>
<keyword evidence="2" id="KW-0547">Nucleotide-binding</keyword>